<gene>
    <name evidence="3" type="ORF">NPX13_g5204</name>
</gene>
<evidence type="ECO:0000313" key="4">
    <source>
        <dbReference type="Proteomes" id="UP001148614"/>
    </source>
</evidence>
<protein>
    <submittedName>
        <fullName evidence="3">Uncharacterized protein</fullName>
    </submittedName>
</protein>
<keyword evidence="4" id="KW-1185">Reference proteome</keyword>
<feature type="compositionally biased region" description="Polar residues" evidence="1">
    <location>
        <begin position="84"/>
        <end position="107"/>
    </location>
</feature>
<feature type="compositionally biased region" description="Polar residues" evidence="1">
    <location>
        <begin position="229"/>
        <end position="249"/>
    </location>
</feature>
<name>A0A9W8TND2_9PEZI</name>
<dbReference type="VEuPathDB" id="FungiDB:F4678DRAFT_436840"/>
<dbReference type="EMBL" id="JANPWZ010000804">
    <property type="protein sequence ID" value="KAJ3571958.1"/>
    <property type="molecule type" value="Genomic_DNA"/>
</dbReference>
<dbReference type="AlphaFoldDB" id="A0A9W8TND2"/>
<sequence length="751" mass="83353">MAAMIAPRSDSRVYRTPFSCNRRVESISRNDFRHTRVVTVYNWYCGRYQHGAPTPSYRGSEPGQLRAFRSCTDLARIEAEPSTHDSATGSSTEHIGSPRTYRSLSHHSLSDHQEESLFFDALDAGVQSGPQDLLVEIEALTQDARNDAEWRTVTRDFEYPGTPKEVQYFEGFNATTHQTHDVSQISNSYARGSSDASKHSKEIHVPTKRRDNKIDSRLVVIYGEAVDRASQQGSPAISPASSTDTTESSIFDDQDNNGTLSYGIGNMSEVDKDNAWKDDEATTEGLAEPVDFMFPTPSKPSPRLLCEFIGYGKCKRTFAPQDFDAWAEHIMNGHMQGKLPALHLCWFCDDSVFQADDPSDEENKEKRYLARQKRLSSRSHMAQDYQDNTQLPPKSHMTQDYQDNAGLPPRRVMVVSALVNILRKLLWPRIEKNTLRRCGYPLYIDVPPEQKQDALEFAQAAAGSTSQIQVSKSNGNMGAPQTSNSSSNLASGTVTSGWAASSASTPSQSLMKSTRIFQPPDLPPGTKQFLLLCVNTGTYQIQLGHIDLTNVIWDVSLFGMIRETYKSMRGRFVKNPFIVPTTIEYVKFELVSRSNTGECIGNYEKDSIPGKEEIARKEYTLSPYPPRIGRVPIQPHVFMHSFLSPGDHLGGLAVQQLPKKVGRRLKCTRQARNSLDVPHGWGIYIVEGINTSLVVLCLGGLVGLLSLLVLLWSTLRGDVQGGTGIGQYGLAVIALATAILTLKPLKGNFSN</sequence>
<feature type="region of interest" description="Disordered" evidence="1">
    <location>
        <begin position="372"/>
        <end position="399"/>
    </location>
</feature>
<feature type="transmembrane region" description="Helical" evidence="2">
    <location>
        <begin position="693"/>
        <end position="713"/>
    </location>
</feature>
<feature type="transmembrane region" description="Helical" evidence="2">
    <location>
        <begin position="725"/>
        <end position="742"/>
    </location>
</feature>
<evidence type="ECO:0000313" key="3">
    <source>
        <dbReference type="EMBL" id="KAJ3571958.1"/>
    </source>
</evidence>
<feature type="compositionally biased region" description="Polar residues" evidence="1">
    <location>
        <begin position="385"/>
        <end position="399"/>
    </location>
</feature>
<evidence type="ECO:0000256" key="1">
    <source>
        <dbReference type="SAM" id="MobiDB-lite"/>
    </source>
</evidence>
<feature type="region of interest" description="Disordered" evidence="1">
    <location>
        <begin position="79"/>
        <end position="107"/>
    </location>
</feature>
<keyword evidence="2" id="KW-0472">Membrane</keyword>
<comment type="caution">
    <text evidence="3">The sequence shown here is derived from an EMBL/GenBank/DDBJ whole genome shotgun (WGS) entry which is preliminary data.</text>
</comment>
<keyword evidence="2" id="KW-0812">Transmembrane</keyword>
<dbReference type="Proteomes" id="UP001148614">
    <property type="component" value="Unassembled WGS sequence"/>
</dbReference>
<proteinExistence type="predicted"/>
<evidence type="ECO:0000256" key="2">
    <source>
        <dbReference type="SAM" id="Phobius"/>
    </source>
</evidence>
<keyword evidence="2" id="KW-1133">Transmembrane helix</keyword>
<accession>A0A9W8TND2</accession>
<feature type="region of interest" description="Disordered" evidence="1">
    <location>
        <begin position="229"/>
        <end position="256"/>
    </location>
</feature>
<organism evidence="3 4">
    <name type="scientific">Xylaria arbuscula</name>
    <dbReference type="NCBI Taxonomy" id="114810"/>
    <lineage>
        <taxon>Eukaryota</taxon>
        <taxon>Fungi</taxon>
        <taxon>Dikarya</taxon>
        <taxon>Ascomycota</taxon>
        <taxon>Pezizomycotina</taxon>
        <taxon>Sordariomycetes</taxon>
        <taxon>Xylariomycetidae</taxon>
        <taxon>Xylariales</taxon>
        <taxon>Xylariaceae</taxon>
        <taxon>Xylaria</taxon>
    </lineage>
</organism>
<feature type="region of interest" description="Disordered" evidence="1">
    <location>
        <begin position="468"/>
        <end position="490"/>
    </location>
</feature>
<reference evidence="3" key="1">
    <citation type="submission" date="2022-07" db="EMBL/GenBank/DDBJ databases">
        <title>Genome Sequence of Xylaria arbuscula.</title>
        <authorList>
            <person name="Buettner E."/>
        </authorList>
    </citation>
    <scope>NUCLEOTIDE SEQUENCE</scope>
    <source>
        <strain evidence="3">VT107</strain>
    </source>
</reference>